<evidence type="ECO:0000313" key="3">
    <source>
        <dbReference type="Proteomes" id="UP000199514"/>
    </source>
</evidence>
<keyword evidence="1" id="KW-0472">Membrane</keyword>
<organism evidence="2 3">
    <name type="scientific">Flexibacter flexilis DSM 6793</name>
    <dbReference type="NCBI Taxonomy" id="927664"/>
    <lineage>
        <taxon>Bacteria</taxon>
        <taxon>Pseudomonadati</taxon>
        <taxon>Bacteroidota</taxon>
        <taxon>Cytophagia</taxon>
        <taxon>Cytophagales</taxon>
        <taxon>Flexibacteraceae</taxon>
        <taxon>Flexibacter</taxon>
    </lineage>
</organism>
<dbReference type="AlphaFoldDB" id="A0A1I1G6F7"/>
<evidence type="ECO:0000313" key="2">
    <source>
        <dbReference type="EMBL" id="SFC06916.1"/>
    </source>
</evidence>
<gene>
    <name evidence="2" type="ORF">SAMN05421780_102462</name>
</gene>
<protein>
    <submittedName>
        <fullName evidence="2">Uncharacterized protein</fullName>
    </submittedName>
</protein>
<dbReference type="OrthoDB" id="797571at2"/>
<keyword evidence="3" id="KW-1185">Reference proteome</keyword>
<evidence type="ECO:0000256" key="1">
    <source>
        <dbReference type="SAM" id="Phobius"/>
    </source>
</evidence>
<sequence length="148" mass="16756">MKNTQSFFPAETKIYMGFPTNIVIFFAVGVIFILVGFSGFYFNETQAIWPSLILGNILIGIGFWELSRRKKYSNQPQIVLNERGIQVIGHDFAEWKEIKYARVAASGAATSCLVFTHKDKEISVSLVGLNVKDDKLEIMLSHYRKSAK</sequence>
<dbReference type="EMBL" id="FOLE01000002">
    <property type="protein sequence ID" value="SFC06916.1"/>
    <property type="molecule type" value="Genomic_DNA"/>
</dbReference>
<dbReference type="RefSeq" id="WP_091509301.1">
    <property type="nucleotide sequence ID" value="NZ_FOLE01000002.1"/>
</dbReference>
<feature type="transmembrane region" description="Helical" evidence="1">
    <location>
        <begin position="48"/>
        <end position="66"/>
    </location>
</feature>
<reference evidence="2 3" key="1">
    <citation type="submission" date="2016-10" db="EMBL/GenBank/DDBJ databases">
        <authorList>
            <person name="de Groot N.N."/>
        </authorList>
    </citation>
    <scope>NUCLEOTIDE SEQUENCE [LARGE SCALE GENOMIC DNA]</scope>
    <source>
        <strain evidence="2 3">DSM 6793</strain>
    </source>
</reference>
<accession>A0A1I1G6F7</accession>
<name>A0A1I1G6F7_9BACT</name>
<keyword evidence="1" id="KW-1133">Transmembrane helix</keyword>
<proteinExistence type="predicted"/>
<keyword evidence="1" id="KW-0812">Transmembrane</keyword>
<dbReference type="Proteomes" id="UP000199514">
    <property type="component" value="Unassembled WGS sequence"/>
</dbReference>
<feature type="transmembrane region" description="Helical" evidence="1">
    <location>
        <begin position="21"/>
        <end position="42"/>
    </location>
</feature>